<keyword evidence="3" id="KW-1185">Reference proteome</keyword>
<dbReference type="SUPFAM" id="SSF53474">
    <property type="entry name" value="alpha/beta-Hydrolases"/>
    <property type="match status" value="1"/>
</dbReference>
<accession>A0A7D7LSD2</accession>
<reference evidence="3" key="1">
    <citation type="submission" date="2020-07" db="EMBL/GenBank/DDBJ databases">
        <title>novel species isolated from the respiratory tract of Marmot.</title>
        <authorList>
            <person name="Zhang G."/>
        </authorList>
    </citation>
    <scope>NUCLEOTIDE SEQUENCE [LARGE SCALE GENOMIC DNA]</scope>
    <source>
        <strain evidence="3">686</strain>
    </source>
</reference>
<proteinExistence type="predicted"/>
<sequence length="228" mass="24007">MAAVSANSVTIVETVDVAADVHRPGSTPRATIVLAHGAGGDRHAVILRALADELCGRGFVVARIDLPYRRRRPKGPPSPSTSPADRGGIRAACAMFRGESDGPLFVGGHSYGGRQASMAVAEDSDTADGTGLADGLLLTSYPLHPPGKPEKLRTEHLPAITVPTLVVHGSSDPFGTTEEMNHAFDLVAGPTRIVELDKVGHDLNPKKKPTASLTADAVEEFLMEETHR</sequence>
<protein>
    <submittedName>
        <fullName evidence="2">Alpha/beta fold hydrolase</fullName>
    </submittedName>
</protein>
<dbReference type="EMBL" id="CP059491">
    <property type="protein sequence ID" value="QMT00301.1"/>
    <property type="molecule type" value="Genomic_DNA"/>
</dbReference>
<dbReference type="Proteomes" id="UP000515663">
    <property type="component" value="Chromosome"/>
</dbReference>
<dbReference type="KEGG" id="gji:H1R19_15410"/>
<dbReference type="InterPro" id="IPR029058">
    <property type="entry name" value="AB_hydrolase_fold"/>
</dbReference>
<dbReference type="AlphaFoldDB" id="A0A7D7LSD2"/>
<dbReference type="InterPro" id="IPR046879">
    <property type="entry name" value="KANL3/Tex30_Abhydrolase"/>
</dbReference>
<dbReference type="Gene3D" id="3.40.50.1820">
    <property type="entry name" value="alpha/beta hydrolase"/>
    <property type="match status" value="1"/>
</dbReference>
<keyword evidence="2" id="KW-0378">Hydrolase</keyword>
<dbReference type="GO" id="GO:0016787">
    <property type="term" value="F:hydrolase activity"/>
    <property type="evidence" value="ECO:0007669"/>
    <property type="project" value="UniProtKB-KW"/>
</dbReference>
<dbReference type="Pfam" id="PF20408">
    <property type="entry name" value="Abhydrolase_11"/>
    <property type="match status" value="1"/>
</dbReference>
<dbReference type="PANTHER" id="PTHR13136:SF11">
    <property type="entry name" value="TESTIS-EXPRESSED PROTEIN 30"/>
    <property type="match status" value="1"/>
</dbReference>
<gene>
    <name evidence="2" type="ORF">H1R19_15410</name>
</gene>
<dbReference type="RefSeq" id="WP_188327690.1">
    <property type="nucleotide sequence ID" value="NZ_CP059491.1"/>
</dbReference>
<organism evidence="2 3">
    <name type="scientific">Gordonia jinghuaiqii</name>
    <dbReference type="NCBI Taxonomy" id="2758710"/>
    <lineage>
        <taxon>Bacteria</taxon>
        <taxon>Bacillati</taxon>
        <taxon>Actinomycetota</taxon>
        <taxon>Actinomycetes</taxon>
        <taxon>Mycobacteriales</taxon>
        <taxon>Gordoniaceae</taxon>
        <taxon>Gordonia</taxon>
    </lineage>
</organism>
<evidence type="ECO:0000313" key="3">
    <source>
        <dbReference type="Proteomes" id="UP000515663"/>
    </source>
</evidence>
<name>A0A7D7LSD2_9ACTN</name>
<evidence type="ECO:0000313" key="2">
    <source>
        <dbReference type="EMBL" id="QMT00301.1"/>
    </source>
</evidence>
<feature type="domain" description="KANL3/Tex30 alpha/beta hydrolase-like" evidence="1">
    <location>
        <begin position="29"/>
        <end position="213"/>
    </location>
</feature>
<evidence type="ECO:0000259" key="1">
    <source>
        <dbReference type="Pfam" id="PF20408"/>
    </source>
</evidence>
<dbReference type="InterPro" id="IPR026555">
    <property type="entry name" value="NSL3/Tex30"/>
</dbReference>
<dbReference type="PANTHER" id="PTHR13136">
    <property type="entry name" value="TESTIS DEVELOPMENT PROTEIN PRTD"/>
    <property type="match status" value="1"/>
</dbReference>